<dbReference type="Pfam" id="PF13177">
    <property type="entry name" value="DNA_pol3_delta2"/>
    <property type="match status" value="1"/>
</dbReference>
<dbReference type="OrthoDB" id="8433950at2"/>
<dbReference type="RefSeq" id="WP_111417834.1">
    <property type="nucleotide sequence ID" value="NZ_NPEX01000018.1"/>
</dbReference>
<gene>
    <name evidence="1" type="ORF">CH341_04465</name>
</gene>
<dbReference type="Proteomes" id="UP000249130">
    <property type="component" value="Unassembled WGS sequence"/>
</dbReference>
<comment type="caution">
    <text evidence="1">The sequence shown here is derived from an EMBL/GenBank/DDBJ whole genome shotgun (WGS) entry which is preliminary data.</text>
</comment>
<name>A0A327L628_9BRAD</name>
<dbReference type="EMBL" id="NPEX01000018">
    <property type="protein sequence ID" value="RAI45333.1"/>
    <property type="molecule type" value="Genomic_DNA"/>
</dbReference>
<dbReference type="AlphaFoldDB" id="A0A327L628"/>
<dbReference type="Gene3D" id="3.40.50.300">
    <property type="entry name" value="P-loop containing nucleotide triphosphate hydrolases"/>
    <property type="match status" value="1"/>
</dbReference>
<reference evidence="1 2" key="1">
    <citation type="submission" date="2017-07" db="EMBL/GenBank/DDBJ databases">
        <title>Draft Genome Sequences of Select Purple Nonsulfur Bacteria.</title>
        <authorList>
            <person name="Lasarre B."/>
            <person name="Mckinlay J.B."/>
        </authorList>
    </citation>
    <scope>NUCLEOTIDE SEQUENCE [LARGE SCALE GENOMIC DNA]</scope>
    <source>
        <strain evidence="1 2">DSM 5909</strain>
    </source>
</reference>
<accession>A0A327L628</accession>
<dbReference type="PANTHER" id="PTHR11669:SF0">
    <property type="entry name" value="PROTEIN STICHEL-LIKE 2"/>
    <property type="match status" value="1"/>
</dbReference>
<evidence type="ECO:0000313" key="1">
    <source>
        <dbReference type="EMBL" id="RAI45333.1"/>
    </source>
</evidence>
<proteinExistence type="predicted"/>
<sequence>MLDLELLSKPTYLPRVLLYKYRSGVMRSRVIDWLQAAARKAGLDAYACGQDALFGPSLFDGVLLFDCAELRTVQAADLSVCLREVANSSSATVIFAEVGTGQCECLNWAEADPEAVVVEERQITSETVEAALKYFVGASDLVVDRRILGDGAFTGHFRTFVDRPGGVDVSEFSREFDTVILRWMDHETGQFTIPDREKGTTVQRAERLRPLRAYVLDRHRSDFIDFLQGLEHQRRSGASTARLVSTLLESSIALIEKPGGLGPSRCMSGALLWGAAVLCWRRRLSQTAFPAGSGRIEVDRFFCQLDQIARMFEACCADEAPRRLLFGQIREALSVLSEKDQLGCRLRQVLQEALASACPGGPDWIGTLQAFLDPASSPSGAVLVEPPTFRAPVLARAMRDIVGHQEVIQALQARFRTVNHSTPIWLYGPPGIGKRTIASVYARSLLCERISYDRLVPCGECAGCRGFDLAGGFGYSPLNLAAPNALAYVREYLAGIQSHPFAEHRVVVVERPESAPGIVDTFLKTLEAQLRSTTVIFLTRSLEGARGAGLSRSQVFALKPLTADKARELLAWFFEELRVSCQDEGIVDLLAAAGGGIPGRLYAAVQQIGAAQWGTIAEAKQALGLGWGQEALTRCRDLIGANRTARREAVVLDRDMKEYLQSALVELWRMEIGAPNPISGAFISSEPDLSITYEMLRAEADRQGCTSIELLEAISNRIV</sequence>
<evidence type="ECO:0000313" key="2">
    <source>
        <dbReference type="Proteomes" id="UP000249130"/>
    </source>
</evidence>
<dbReference type="PANTHER" id="PTHR11669">
    <property type="entry name" value="REPLICATION FACTOR C / DNA POLYMERASE III GAMMA-TAU SUBUNIT"/>
    <property type="match status" value="1"/>
</dbReference>
<protein>
    <submittedName>
        <fullName evidence="1">Uncharacterized protein</fullName>
    </submittedName>
</protein>
<dbReference type="GO" id="GO:0006261">
    <property type="term" value="P:DNA-templated DNA replication"/>
    <property type="evidence" value="ECO:0007669"/>
    <property type="project" value="TreeGrafter"/>
</dbReference>
<dbReference type="SUPFAM" id="SSF52540">
    <property type="entry name" value="P-loop containing nucleoside triphosphate hydrolases"/>
    <property type="match status" value="1"/>
</dbReference>
<dbReference type="InterPro" id="IPR027417">
    <property type="entry name" value="P-loop_NTPase"/>
</dbReference>
<organism evidence="1 2">
    <name type="scientific">Rhodoplanes roseus</name>
    <dbReference type="NCBI Taxonomy" id="29409"/>
    <lineage>
        <taxon>Bacteria</taxon>
        <taxon>Pseudomonadati</taxon>
        <taxon>Pseudomonadota</taxon>
        <taxon>Alphaproteobacteria</taxon>
        <taxon>Hyphomicrobiales</taxon>
        <taxon>Nitrobacteraceae</taxon>
        <taxon>Rhodoplanes</taxon>
    </lineage>
</organism>
<keyword evidence="2" id="KW-1185">Reference proteome</keyword>
<dbReference type="InterPro" id="IPR050238">
    <property type="entry name" value="DNA_Rep/Repair_Clamp_Loader"/>
</dbReference>